<evidence type="ECO:0000313" key="4">
    <source>
        <dbReference type="Proteomes" id="UP000694391"/>
    </source>
</evidence>
<feature type="region of interest" description="Disordered" evidence="1">
    <location>
        <begin position="97"/>
        <end position="118"/>
    </location>
</feature>
<protein>
    <recommendedName>
        <fullName evidence="5">Secreted protein</fullName>
    </recommendedName>
</protein>
<reference evidence="3" key="2">
    <citation type="submission" date="2025-09" db="UniProtKB">
        <authorList>
            <consortium name="Ensembl"/>
        </authorList>
    </citation>
    <scope>IDENTIFICATION</scope>
</reference>
<keyword evidence="2" id="KW-0732">Signal</keyword>
<proteinExistence type="predicted"/>
<feature type="chain" id="PRO_5034256156" description="Secreted protein" evidence="2">
    <location>
        <begin position="24"/>
        <end position="118"/>
    </location>
</feature>
<dbReference type="Ensembl" id="ENSCAFT00020026217.1">
    <property type="protein sequence ID" value="ENSCAFP00020022661.1"/>
    <property type="gene ID" value="ENSCAFG00020017878.1"/>
</dbReference>
<dbReference type="GeneTree" id="ENSGT00910000147508"/>
<name>A0A8C0KZQ3_CANLU</name>
<reference evidence="3" key="1">
    <citation type="submission" date="2025-08" db="UniProtKB">
        <authorList>
            <consortium name="Ensembl"/>
        </authorList>
    </citation>
    <scope>IDENTIFICATION</scope>
</reference>
<sequence>MVFLPVGVFLWVIINCLKPFPWAGDCLSLSTLGFLCCCSKVPSTSEAVSNVEMLSSSENTCDSTSVMSSCGSEPLSPDSGSSSLSWKGWVSMLGASWSAPGGHQAPLGQRGTKTSKET</sequence>
<keyword evidence="4" id="KW-1185">Reference proteome</keyword>
<feature type="signal peptide" evidence="2">
    <location>
        <begin position="1"/>
        <end position="23"/>
    </location>
</feature>
<accession>A0A8C0KZQ3</accession>
<evidence type="ECO:0000256" key="1">
    <source>
        <dbReference type="SAM" id="MobiDB-lite"/>
    </source>
</evidence>
<evidence type="ECO:0008006" key="5">
    <source>
        <dbReference type="Google" id="ProtNLM"/>
    </source>
</evidence>
<organism evidence="3 4">
    <name type="scientific">Canis lupus dingo</name>
    <name type="common">dingo</name>
    <dbReference type="NCBI Taxonomy" id="286419"/>
    <lineage>
        <taxon>Eukaryota</taxon>
        <taxon>Metazoa</taxon>
        <taxon>Chordata</taxon>
        <taxon>Craniata</taxon>
        <taxon>Vertebrata</taxon>
        <taxon>Euteleostomi</taxon>
        <taxon>Mammalia</taxon>
        <taxon>Eutheria</taxon>
        <taxon>Laurasiatheria</taxon>
        <taxon>Carnivora</taxon>
        <taxon>Caniformia</taxon>
        <taxon>Canidae</taxon>
        <taxon>Canis</taxon>
    </lineage>
</organism>
<dbReference type="Proteomes" id="UP000694391">
    <property type="component" value="Unplaced"/>
</dbReference>
<dbReference type="AlphaFoldDB" id="A0A8C0KZQ3"/>
<evidence type="ECO:0000313" key="3">
    <source>
        <dbReference type="Ensembl" id="ENSCAFP00020022661.1"/>
    </source>
</evidence>
<evidence type="ECO:0000256" key="2">
    <source>
        <dbReference type="SAM" id="SignalP"/>
    </source>
</evidence>